<dbReference type="Proteomes" id="UP000275385">
    <property type="component" value="Unassembled WGS sequence"/>
</dbReference>
<reference evidence="1 2" key="1">
    <citation type="submission" date="2018-08" db="EMBL/GenBank/DDBJ databases">
        <title>Draft genome of the lignicolous fungus Coniochaeta pulveracea.</title>
        <authorList>
            <person name="Borstlap C.J."/>
            <person name="De Witt R.N."/>
            <person name="Botha A."/>
            <person name="Volschenk H."/>
        </authorList>
    </citation>
    <scope>NUCLEOTIDE SEQUENCE [LARGE SCALE GENOMIC DNA]</scope>
    <source>
        <strain evidence="1 2">CAB683</strain>
    </source>
</reference>
<evidence type="ECO:0000313" key="2">
    <source>
        <dbReference type="Proteomes" id="UP000275385"/>
    </source>
</evidence>
<evidence type="ECO:0000313" key="1">
    <source>
        <dbReference type="EMBL" id="RKU45578.1"/>
    </source>
</evidence>
<dbReference type="AlphaFoldDB" id="A0A420YCE0"/>
<keyword evidence="2" id="KW-1185">Reference proteome</keyword>
<gene>
    <name evidence="1" type="ORF">DL546_007350</name>
</gene>
<organism evidence="1 2">
    <name type="scientific">Coniochaeta pulveracea</name>
    <dbReference type="NCBI Taxonomy" id="177199"/>
    <lineage>
        <taxon>Eukaryota</taxon>
        <taxon>Fungi</taxon>
        <taxon>Dikarya</taxon>
        <taxon>Ascomycota</taxon>
        <taxon>Pezizomycotina</taxon>
        <taxon>Sordariomycetes</taxon>
        <taxon>Sordariomycetidae</taxon>
        <taxon>Coniochaetales</taxon>
        <taxon>Coniochaetaceae</taxon>
        <taxon>Coniochaeta</taxon>
    </lineage>
</organism>
<proteinExistence type="predicted"/>
<dbReference type="EMBL" id="QVQW01000020">
    <property type="protein sequence ID" value="RKU45578.1"/>
    <property type="molecule type" value="Genomic_DNA"/>
</dbReference>
<accession>A0A420YCE0</accession>
<comment type="caution">
    <text evidence="1">The sequence shown here is derived from an EMBL/GenBank/DDBJ whole genome shotgun (WGS) entry which is preliminary data.</text>
</comment>
<sequence>MVPMILKATSVQFTERPTKSISTLSDFPCGPIRKGIWSCLSPYTLLTGRLTVSGLVNLVGGISARGRTESVEDQFSILFGRSVSIGGSSSSSWSWILSKNKYNHYLSW</sequence>
<name>A0A420YCE0_9PEZI</name>
<protein>
    <submittedName>
        <fullName evidence="1">Uncharacterized protein</fullName>
    </submittedName>
</protein>